<dbReference type="NCBIfam" id="NF040466">
    <property type="entry name" value="ydjY_domain"/>
    <property type="match status" value="1"/>
</dbReference>
<sequence length="242" mass="26510">MDWIMGKKYFSLSILVFMLLGILGGCGQSGTTSPVNAGDFDQFYASSADDLGKDHSIYINKEDRLVKVYATVNGKYLKKPTRHGLNWVEGSNGDKSVFKAYASPLAFYHSLRKIGGDPALEKGGDKDKAFNKTSDGEFIKGDKVEVKITWDGADKTYDIHEVMMDSTGKKIVYHFGGNYEAAKEHMTGCFMCFDSCPVGITSNASHPVGTFKDGKAKFHGNPDVLPGDGTPVVLIYQFVKTE</sequence>
<dbReference type="InterPro" id="IPR047750">
    <property type="entry name" value="YdjY-like"/>
</dbReference>
<gene>
    <name evidence="1" type="ORF">P9989_19305</name>
</gene>
<name>A0ABY8IW80_9BACI</name>
<keyword evidence="2" id="KW-1185">Reference proteome</keyword>
<proteinExistence type="predicted"/>
<evidence type="ECO:0000313" key="1">
    <source>
        <dbReference type="EMBL" id="WFT74474.1"/>
    </source>
</evidence>
<dbReference type="PROSITE" id="PS51257">
    <property type="entry name" value="PROKAR_LIPOPROTEIN"/>
    <property type="match status" value="1"/>
</dbReference>
<dbReference type="EMBL" id="CP121671">
    <property type="protein sequence ID" value="WFT74474.1"/>
    <property type="molecule type" value="Genomic_DNA"/>
</dbReference>
<organism evidence="1 2">
    <name type="scientific">Halobacillus naozhouensis</name>
    <dbReference type="NCBI Taxonomy" id="554880"/>
    <lineage>
        <taxon>Bacteria</taxon>
        <taxon>Bacillati</taxon>
        <taxon>Bacillota</taxon>
        <taxon>Bacilli</taxon>
        <taxon>Bacillales</taxon>
        <taxon>Bacillaceae</taxon>
        <taxon>Halobacillus</taxon>
    </lineage>
</organism>
<evidence type="ECO:0000313" key="2">
    <source>
        <dbReference type="Proteomes" id="UP001221597"/>
    </source>
</evidence>
<protein>
    <submittedName>
        <fullName evidence="1">YdjY domain-containing protein</fullName>
    </submittedName>
</protein>
<dbReference type="Proteomes" id="UP001221597">
    <property type="component" value="Chromosome"/>
</dbReference>
<reference evidence="1 2" key="1">
    <citation type="submission" date="2023-04" db="EMBL/GenBank/DDBJ databases">
        <title>Genome sequence of Halobacillus naozhouensis KACC 21980.</title>
        <authorList>
            <person name="Kim S."/>
            <person name="Heo J."/>
            <person name="Kwon S.-W."/>
        </authorList>
    </citation>
    <scope>NUCLEOTIDE SEQUENCE [LARGE SCALE GENOMIC DNA]</scope>
    <source>
        <strain evidence="1 2">KCTC 13234</strain>
    </source>
</reference>
<accession>A0ABY8IW80</accession>
<dbReference type="RefSeq" id="WP_283076471.1">
    <property type="nucleotide sequence ID" value="NZ_CP121671.1"/>
</dbReference>